<dbReference type="Proteomes" id="UP001203607">
    <property type="component" value="Unassembled WGS sequence"/>
</dbReference>
<feature type="domain" description="Putative auto-transporter adhesin head GIN" evidence="1">
    <location>
        <begin position="51"/>
        <end position="179"/>
    </location>
</feature>
<dbReference type="Pfam" id="PF10988">
    <property type="entry name" value="DUF2807"/>
    <property type="match status" value="1"/>
</dbReference>
<name>A0ABT0PNN2_9FLAO</name>
<dbReference type="Gene3D" id="2.160.20.120">
    <property type="match status" value="1"/>
</dbReference>
<evidence type="ECO:0000313" key="2">
    <source>
        <dbReference type="EMBL" id="MCL6272993.1"/>
    </source>
</evidence>
<dbReference type="RefSeq" id="WP_249656171.1">
    <property type="nucleotide sequence ID" value="NZ_JAMFMA010000001.1"/>
</dbReference>
<accession>A0ABT0PNN2</accession>
<dbReference type="InterPro" id="IPR021255">
    <property type="entry name" value="DUF2807"/>
</dbReference>
<gene>
    <name evidence="2" type="ORF">M3P19_03180</name>
</gene>
<protein>
    <submittedName>
        <fullName evidence="2">DUF2807 domain-containing protein</fullName>
    </submittedName>
</protein>
<sequence length="182" mass="20675">MKKSNLLLLGALISVFFFSLLFQFAVHRSVKSEKAKLKSTEILEEQRTPGAFTSLKAIGKFTLVFEQSDSPYLKITAPDYVMDSIQTIVDNNRLDIQMLKDIRKKDTVLIQLGTPQLDSLMLTSQVYFKSENTLKGEYLYLELMDACSADLDIDFSEVLYKNLTSGKVNLNGKIKNIQIMEE</sequence>
<comment type="caution">
    <text evidence="2">The sequence shown here is derived from an EMBL/GenBank/DDBJ whole genome shotgun (WGS) entry which is preliminary data.</text>
</comment>
<keyword evidence="3" id="KW-1185">Reference proteome</keyword>
<dbReference type="EMBL" id="JAMFMA010000001">
    <property type="protein sequence ID" value="MCL6272993.1"/>
    <property type="molecule type" value="Genomic_DNA"/>
</dbReference>
<organism evidence="2 3">
    <name type="scientific">Flagellimonas spongiicola</name>
    <dbReference type="NCBI Taxonomy" id="2942208"/>
    <lineage>
        <taxon>Bacteria</taxon>
        <taxon>Pseudomonadati</taxon>
        <taxon>Bacteroidota</taxon>
        <taxon>Flavobacteriia</taxon>
        <taxon>Flavobacteriales</taxon>
        <taxon>Flavobacteriaceae</taxon>
        <taxon>Flagellimonas</taxon>
    </lineage>
</organism>
<reference evidence="2 3" key="1">
    <citation type="submission" date="2022-05" db="EMBL/GenBank/DDBJ databases">
        <authorList>
            <person name="Park J.-S."/>
        </authorList>
    </citation>
    <scope>NUCLEOTIDE SEQUENCE [LARGE SCALE GENOMIC DNA]</scope>
    <source>
        <strain evidence="2 3">2012CJ35-5</strain>
    </source>
</reference>
<evidence type="ECO:0000259" key="1">
    <source>
        <dbReference type="Pfam" id="PF10988"/>
    </source>
</evidence>
<proteinExistence type="predicted"/>
<evidence type="ECO:0000313" key="3">
    <source>
        <dbReference type="Proteomes" id="UP001203607"/>
    </source>
</evidence>